<organism evidence="2 3">
    <name type="scientific">Mucuna pruriens</name>
    <name type="common">Velvet bean</name>
    <name type="synonym">Dolichos pruriens</name>
    <dbReference type="NCBI Taxonomy" id="157652"/>
    <lineage>
        <taxon>Eukaryota</taxon>
        <taxon>Viridiplantae</taxon>
        <taxon>Streptophyta</taxon>
        <taxon>Embryophyta</taxon>
        <taxon>Tracheophyta</taxon>
        <taxon>Spermatophyta</taxon>
        <taxon>Magnoliopsida</taxon>
        <taxon>eudicotyledons</taxon>
        <taxon>Gunneridae</taxon>
        <taxon>Pentapetalae</taxon>
        <taxon>rosids</taxon>
        <taxon>fabids</taxon>
        <taxon>Fabales</taxon>
        <taxon>Fabaceae</taxon>
        <taxon>Papilionoideae</taxon>
        <taxon>50 kb inversion clade</taxon>
        <taxon>NPAAA clade</taxon>
        <taxon>indigoferoid/millettioid clade</taxon>
        <taxon>Phaseoleae</taxon>
        <taxon>Mucuna</taxon>
    </lineage>
</organism>
<feature type="signal peptide" evidence="1">
    <location>
        <begin position="1"/>
        <end position="29"/>
    </location>
</feature>
<evidence type="ECO:0000313" key="2">
    <source>
        <dbReference type="EMBL" id="RDX99414.1"/>
    </source>
</evidence>
<keyword evidence="1" id="KW-0732">Signal</keyword>
<reference evidence="2" key="1">
    <citation type="submission" date="2018-05" db="EMBL/GenBank/DDBJ databases">
        <title>Draft genome of Mucuna pruriens seed.</title>
        <authorList>
            <person name="Nnadi N.E."/>
            <person name="Vos R."/>
            <person name="Hasami M.H."/>
            <person name="Devisetty U.K."/>
            <person name="Aguiy J.C."/>
        </authorList>
    </citation>
    <scope>NUCLEOTIDE SEQUENCE [LARGE SCALE GENOMIC DNA]</scope>
    <source>
        <strain evidence="2">JCA_2017</strain>
    </source>
</reference>
<keyword evidence="3" id="KW-1185">Reference proteome</keyword>
<gene>
    <name evidence="2" type="ORF">CR513_17542</name>
</gene>
<dbReference type="AlphaFoldDB" id="A0A371H9G4"/>
<sequence length="173" mass="19203">MLTTPLGLSIKPSLMASFLLLFSTNAATAVAKHEITSPIPILCLTLSPRPLGNKGTRMRSYTITHIVKVMIINALKLVDGMFIWNTTLFMVPAWTTEKDCWLMVVASMMPVDQMGRTLIMAFNSSTCLTVHKLHGSIGIPSQSKSFSLFFIMQALFKNLARRGESNTELTYTK</sequence>
<name>A0A371H9G4_MUCPR</name>
<evidence type="ECO:0000313" key="3">
    <source>
        <dbReference type="Proteomes" id="UP000257109"/>
    </source>
</evidence>
<feature type="non-terminal residue" evidence="2">
    <location>
        <position position="1"/>
    </location>
</feature>
<evidence type="ECO:0000256" key="1">
    <source>
        <dbReference type="SAM" id="SignalP"/>
    </source>
</evidence>
<comment type="caution">
    <text evidence="2">The sequence shown here is derived from an EMBL/GenBank/DDBJ whole genome shotgun (WGS) entry which is preliminary data.</text>
</comment>
<dbReference type="Proteomes" id="UP000257109">
    <property type="component" value="Unassembled WGS sequence"/>
</dbReference>
<protein>
    <submittedName>
        <fullName evidence="2">Uncharacterized protein</fullName>
    </submittedName>
</protein>
<dbReference type="EMBL" id="QJKJ01003231">
    <property type="protein sequence ID" value="RDX99414.1"/>
    <property type="molecule type" value="Genomic_DNA"/>
</dbReference>
<feature type="chain" id="PRO_5016563363" evidence="1">
    <location>
        <begin position="30"/>
        <end position="173"/>
    </location>
</feature>
<accession>A0A371H9G4</accession>
<proteinExistence type="predicted"/>